<gene>
    <name evidence="5" type="ORF">BS101_17830</name>
</gene>
<dbReference type="InterPro" id="IPR000055">
    <property type="entry name" value="Restrct_endonuc_typeI_TRD"/>
</dbReference>
<dbReference type="InterPro" id="IPR044946">
    <property type="entry name" value="Restrct_endonuc_typeI_TRD_sf"/>
</dbReference>
<dbReference type="SUPFAM" id="SSF116734">
    <property type="entry name" value="DNA methylase specificity domain"/>
    <property type="match status" value="2"/>
</dbReference>
<evidence type="ECO:0000313" key="5">
    <source>
        <dbReference type="EMBL" id="APM40459.1"/>
    </source>
</evidence>
<feature type="domain" description="Type I restriction modification DNA specificity" evidence="4">
    <location>
        <begin position="184"/>
        <end position="337"/>
    </location>
</feature>
<reference evidence="5 6" key="1">
    <citation type="submission" date="2016-12" db="EMBL/GenBank/DDBJ databases">
        <title>Complete genome sequence of Clostridium kluyveri JZZ isolated from the pit mud of a Chinese flavor liquor-making factory.</title>
        <authorList>
            <person name="Wang Y."/>
        </authorList>
    </citation>
    <scope>NUCLEOTIDE SEQUENCE [LARGE SCALE GENOMIC DNA]</scope>
    <source>
        <strain evidence="5 6">JZZ</strain>
    </source>
</reference>
<dbReference type="AlphaFoldDB" id="A0A1L5FBS7"/>
<dbReference type="Proteomes" id="UP000184604">
    <property type="component" value="Chromosome"/>
</dbReference>
<proteinExistence type="inferred from homology"/>
<dbReference type="REBASE" id="175751">
    <property type="entry name" value="S.CklJZZORF17835P"/>
</dbReference>
<evidence type="ECO:0000259" key="4">
    <source>
        <dbReference type="Pfam" id="PF01420"/>
    </source>
</evidence>
<comment type="similarity">
    <text evidence="1">Belongs to the type-I restriction system S methylase family.</text>
</comment>
<dbReference type="GO" id="GO:0009307">
    <property type="term" value="P:DNA restriction-modification system"/>
    <property type="evidence" value="ECO:0007669"/>
    <property type="project" value="UniProtKB-KW"/>
</dbReference>
<accession>A0A1L5FBS7</accession>
<feature type="domain" description="Type I restriction modification DNA specificity" evidence="4">
    <location>
        <begin position="9"/>
        <end position="155"/>
    </location>
</feature>
<evidence type="ECO:0000256" key="1">
    <source>
        <dbReference type="ARBA" id="ARBA00010923"/>
    </source>
</evidence>
<protein>
    <recommendedName>
        <fullName evidence="4">Type I restriction modification DNA specificity domain-containing protein</fullName>
    </recommendedName>
</protein>
<dbReference type="Pfam" id="PF01420">
    <property type="entry name" value="Methylase_S"/>
    <property type="match status" value="2"/>
</dbReference>
<evidence type="ECO:0000313" key="6">
    <source>
        <dbReference type="Proteomes" id="UP000184604"/>
    </source>
</evidence>
<dbReference type="RefSeq" id="WP_073540054.1">
    <property type="nucleotide sequence ID" value="NZ_CP018335.1"/>
</dbReference>
<dbReference type="EMBL" id="CP018335">
    <property type="protein sequence ID" value="APM40459.1"/>
    <property type="molecule type" value="Genomic_DNA"/>
</dbReference>
<dbReference type="GO" id="GO:0003677">
    <property type="term" value="F:DNA binding"/>
    <property type="evidence" value="ECO:0007669"/>
    <property type="project" value="UniProtKB-KW"/>
</dbReference>
<sequence length="364" mass="42566">MECNLNEIKWKEFKIEDLFQVKIGKNIDGNKINRLTGSVAYITRKESNNGLDGFIDYSKEYLNNHFPVITIGNETAEPFVQVFPFFTGTKVNILNPRKKISKNALLFVVQSLKMHKSKYSYSYTINSTRLKKQVILLPADASGNANWAFMEQYMRKKEQILLKKYIAYLKKDYSEKDMVPCPHKRWKEFYIKDIFSNIQRGKRLKNGDHLKGTVPYVSSTAMNNGVDDFVSNKENVRIFSSCLTLANSGSVGACFFQPFKFVASDHVTKLENPLYNKYIYLFIATILTRLSKKYSFNREINDNRIRKEKILLPIDEKSNPDYEYMEKYIKKIEKKQIHVYLDYLVSKHRVATLPKHNQESKLKS</sequence>
<organism evidence="5 6">
    <name type="scientific">Clostridium kluyveri</name>
    <dbReference type="NCBI Taxonomy" id="1534"/>
    <lineage>
        <taxon>Bacteria</taxon>
        <taxon>Bacillati</taxon>
        <taxon>Bacillota</taxon>
        <taxon>Clostridia</taxon>
        <taxon>Eubacteriales</taxon>
        <taxon>Clostridiaceae</taxon>
        <taxon>Clostridium</taxon>
    </lineage>
</organism>
<evidence type="ECO:0000256" key="2">
    <source>
        <dbReference type="ARBA" id="ARBA00022747"/>
    </source>
</evidence>
<evidence type="ECO:0000256" key="3">
    <source>
        <dbReference type="ARBA" id="ARBA00023125"/>
    </source>
</evidence>
<keyword evidence="2" id="KW-0680">Restriction system</keyword>
<dbReference type="Gene3D" id="3.90.220.20">
    <property type="entry name" value="DNA methylase specificity domains"/>
    <property type="match status" value="2"/>
</dbReference>
<keyword evidence="3" id="KW-0238">DNA-binding</keyword>
<name>A0A1L5FBS7_CLOKL</name>
<dbReference type="OrthoDB" id="1691238at2"/>